<reference evidence="4" key="2">
    <citation type="submission" date="2020-09" db="EMBL/GenBank/DDBJ databases">
        <authorList>
            <person name="Sun Q."/>
            <person name="Zhou Y."/>
        </authorList>
    </citation>
    <scope>NUCLEOTIDE SEQUENCE</scope>
    <source>
        <strain evidence="4">CGMCC 4.3508</strain>
    </source>
</reference>
<name>A0A917VV68_9NOCA</name>
<dbReference type="AlphaFoldDB" id="A0A917VV68"/>
<evidence type="ECO:0000313" key="5">
    <source>
        <dbReference type="Proteomes" id="UP000638263"/>
    </source>
</evidence>
<comment type="caution">
    <text evidence="4">The sequence shown here is derived from an EMBL/GenBank/DDBJ whole genome shotgun (WGS) entry which is preliminary data.</text>
</comment>
<feature type="region of interest" description="Disordered" evidence="1">
    <location>
        <begin position="203"/>
        <end position="222"/>
    </location>
</feature>
<keyword evidence="2" id="KW-0812">Transmembrane</keyword>
<reference evidence="4" key="1">
    <citation type="journal article" date="2014" name="Int. J. Syst. Evol. Microbiol.">
        <title>Complete genome sequence of Corynebacterium casei LMG S-19264T (=DSM 44701T), isolated from a smear-ripened cheese.</title>
        <authorList>
            <consortium name="US DOE Joint Genome Institute (JGI-PGF)"/>
            <person name="Walter F."/>
            <person name="Albersmeier A."/>
            <person name="Kalinowski J."/>
            <person name="Ruckert C."/>
        </authorList>
    </citation>
    <scope>NUCLEOTIDE SEQUENCE</scope>
    <source>
        <strain evidence="4">CGMCC 4.3508</strain>
    </source>
</reference>
<dbReference type="GO" id="GO:0004175">
    <property type="term" value="F:endopeptidase activity"/>
    <property type="evidence" value="ECO:0007669"/>
    <property type="project" value="UniProtKB-ARBA"/>
</dbReference>
<organism evidence="4 5">
    <name type="scientific">Nocardia jinanensis</name>
    <dbReference type="NCBI Taxonomy" id="382504"/>
    <lineage>
        <taxon>Bacteria</taxon>
        <taxon>Bacillati</taxon>
        <taxon>Actinomycetota</taxon>
        <taxon>Actinomycetes</taxon>
        <taxon>Mycobacteriales</taxon>
        <taxon>Nocardiaceae</taxon>
        <taxon>Nocardia</taxon>
    </lineage>
</organism>
<feature type="transmembrane region" description="Helical" evidence="2">
    <location>
        <begin position="57"/>
        <end position="77"/>
    </location>
</feature>
<dbReference type="GO" id="GO:0080120">
    <property type="term" value="P:CAAX-box protein maturation"/>
    <property type="evidence" value="ECO:0007669"/>
    <property type="project" value="UniProtKB-ARBA"/>
</dbReference>
<accession>A0A917VV68</accession>
<evidence type="ECO:0000259" key="3">
    <source>
        <dbReference type="Pfam" id="PF02517"/>
    </source>
</evidence>
<dbReference type="Proteomes" id="UP000638263">
    <property type="component" value="Unassembled WGS sequence"/>
</dbReference>
<dbReference type="EMBL" id="BMMH01000008">
    <property type="protein sequence ID" value="GGL21843.1"/>
    <property type="molecule type" value="Genomic_DNA"/>
</dbReference>
<evidence type="ECO:0000313" key="4">
    <source>
        <dbReference type="EMBL" id="GGL21843.1"/>
    </source>
</evidence>
<feature type="domain" description="CAAX prenyl protease 2/Lysostaphin resistance protein A-like" evidence="3">
    <location>
        <begin position="99"/>
        <end position="192"/>
    </location>
</feature>
<keyword evidence="2" id="KW-0472">Membrane</keyword>
<dbReference type="Pfam" id="PF02517">
    <property type="entry name" value="Rce1-like"/>
    <property type="match status" value="1"/>
</dbReference>
<evidence type="ECO:0000256" key="2">
    <source>
        <dbReference type="SAM" id="Phobius"/>
    </source>
</evidence>
<keyword evidence="5" id="KW-1185">Reference proteome</keyword>
<dbReference type="InterPro" id="IPR003675">
    <property type="entry name" value="Rce1/LyrA-like_dom"/>
</dbReference>
<keyword evidence="2" id="KW-1133">Transmembrane helix</keyword>
<sequence length="222" mass="23202">MKARILAAVTAPLLWNNWLLPRLALDRRGRTVANTAAATGYALMFDGRPNWISGRGLRYGIGCAGVVAAGYAAALLIPPVRRTLGGSNDRAADVSTVEWVAVHILLGTVYTEELIFRGTLDPLLDSELGSKAGSVAGAAVFGLWHVHPARAAGDNIWATVGFTGVSGLLFSALDRHTGSATAPALLHWSVNAGGAVLSRLAASAPPEVGRPSSERVESRTSR</sequence>
<protein>
    <recommendedName>
        <fullName evidence="3">CAAX prenyl protease 2/Lysostaphin resistance protein A-like domain-containing protein</fullName>
    </recommendedName>
</protein>
<proteinExistence type="predicted"/>
<evidence type="ECO:0000256" key="1">
    <source>
        <dbReference type="SAM" id="MobiDB-lite"/>
    </source>
</evidence>
<gene>
    <name evidence="4" type="ORF">GCM10011588_40950</name>
</gene>
<feature type="compositionally biased region" description="Basic and acidic residues" evidence="1">
    <location>
        <begin position="212"/>
        <end position="222"/>
    </location>
</feature>